<reference evidence="3" key="1">
    <citation type="submission" date="2025-08" db="UniProtKB">
        <authorList>
            <consortium name="RefSeq"/>
        </authorList>
    </citation>
    <scope>IDENTIFICATION</scope>
    <source>
        <strain evidence="3">15085-1641.00</strain>
        <tissue evidence="3">Whole body</tissue>
    </source>
</reference>
<evidence type="ECO:0000313" key="3">
    <source>
        <dbReference type="RefSeq" id="XP_023164179.2"/>
    </source>
</evidence>
<dbReference type="RefSeq" id="XP_023164179.2">
    <property type="nucleotide sequence ID" value="XM_023308411.2"/>
</dbReference>
<protein>
    <submittedName>
        <fullName evidence="3">Uncharacterized protein LOC111594921</fullName>
    </submittedName>
</protein>
<dbReference type="Proteomes" id="UP000504633">
    <property type="component" value="Unplaced"/>
</dbReference>
<gene>
    <name evidence="3" type="primary">LOC111594921</name>
</gene>
<name>A0A6J1LHZ0_DROHY</name>
<dbReference type="GeneID" id="111594921"/>
<dbReference type="AlphaFoldDB" id="A0A6J1LHZ0"/>
<proteinExistence type="predicted"/>
<accession>A0A6J1LHZ0</accession>
<feature type="transmembrane region" description="Helical" evidence="1">
    <location>
        <begin position="91"/>
        <end position="113"/>
    </location>
</feature>
<keyword evidence="1" id="KW-1133">Transmembrane helix</keyword>
<sequence length="114" mass="13177">MAPTRGARSFMRACNKSAGTQTETWRDLFELLYCDDDMDNSIGIEAAEYINPGIYDVSPYLSQDSDFNHVKSAKHTLYRPIRMTPEPRSKILQYFSIFISLIILTLFICWLLDI</sequence>
<keyword evidence="1" id="KW-0812">Transmembrane</keyword>
<evidence type="ECO:0000256" key="1">
    <source>
        <dbReference type="SAM" id="Phobius"/>
    </source>
</evidence>
<keyword evidence="2" id="KW-1185">Reference proteome</keyword>
<dbReference type="KEGG" id="dhe:111594921"/>
<organism evidence="2 3">
    <name type="scientific">Drosophila hydei</name>
    <name type="common">Fruit fly</name>
    <dbReference type="NCBI Taxonomy" id="7224"/>
    <lineage>
        <taxon>Eukaryota</taxon>
        <taxon>Metazoa</taxon>
        <taxon>Ecdysozoa</taxon>
        <taxon>Arthropoda</taxon>
        <taxon>Hexapoda</taxon>
        <taxon>Insecta</taxon>
        <taxon>Pterygota</taxon>
        <taxon>Neoptera</taxon>
        <taxon>Endopterygota</taxon>
        <taxon>Diptera</taxon>
        <taxon>Brachycera</taxon>
        <taxon>Muscomorpha</taxon>
        <taxon>Ephydroidea</taxon>
        <taxon>Drosophilidae</taxon>
        <taxon>Drosophila</taxon>
    </lineage>
</organism>
<keyword evidence="1" id="KW-0472">Membrane</keyword>
<dbReference type="OMA" id="ACNKSAG"/>
<evidence type="ECO:0000313" key="2">
    <source>
        <dbReference type="Proteomes" id="UP000504633"/>
    </source>
</evidence>